<name>A0AAW0R2M6_9PEZI</name>
<gene>
    <name evidence="2" type="ORF">PG999_005594</name>
</gene>
<dbReference type="AlphaFoldDB" id="A0AAW0R2M6"/>
<dbReference type="EMBL" id="JAQQWP010000004">
    <property type="protein sequence ID" value="KAK8121474.1"/>
    <property type="molecule type" value="Genomic_DNA"/>
</dbReference>
<dbReference type="Proteomes" id="UP001392437">
    <property type="component" value="Unassembled WGS sequence"/>
</dbReference>
<feature type="compositionally biased region" description="Polar residues" evidence="1">
    <location>
        <begin position="1"/>
        <end position="11"/>
    </location>
</feature>
<accession>A0AAW0R2M6</accession>
<dbReference type="InterPro" id="IPR052635">
    <property type="entry name" value="Sec_Metab_Biosynth_Reg"/>
</dbReference>
<protein>
    <recommendedName>
        <fullName evidence="4">BZIP domain-containing protein</fullName>
    </recommendedName>
</protein>
<feature type="region of interest" description="Disordered" evidence="1">
    <location>
        <begin position="1"/>
        <end position="87"/>
    </location>
</feature>
<keyword evidence="3" id="KW-1185">Reference proteome</keyword>
<feature type="compositionally biased region" description="Basic and acidic residues" evidence="1">
    <location>
        <begin position="14"/>
        <end position="27"/>
    </location>
</feature>
<feature type="compositionally biased region" description="Basic and acidic residues" evidence="1">
    <location>
        <begin position="57"/>
        <end position="68"/>
    </location>
</feature>
<evidence type="ECO:0008006" key="4">
    <source>
        <dbReference type="Google" id="ProtNLM"/>
    </source>
</evidence>
<evidence type="ECO:0000313" key="2">
    <source>
        <dbReference type="EMBL" id="KAK8121474.1"/>
    </source>
</evidence>
<evidence type="ECO:0000256" key="1">
    <source>
        <dbReference type="SAM" id="MobiDB-lite"/>
    </source>
</evidence>
<feature type="compositionally biased region" description="Basic residues" evidence="1">
    <location>
        <begin position="34"/>
        <end position="43"/>
    </location>
</feature>
<proteinExistence type="predicted"/>
<comment type="caution">
    <text evidence="2">The sequence shown here is derived from an EMBL/GenBank/DDBJ whole genome shotgun (WGS) entry which is preliminary data.</text>
</comment>
<reference evidence="2 3" key="1">
    <citation type="submission" date="2023-01" db="EMBL/GenBank/DDBJ databases">
        <title>Analysis of 21 Apiospora genomes using comparative genomics revels a genus with tremendous synthesis potential of carbohydrate active enzymes and secondary metabolites.</title>
        <authorList>
            <person name="Sorensen T."/>
        </authorList>
    </citation>
    <scope>NUCLEOTIDE SEQUENCE [LARGE SCALE GENOMIC DNA]</scope>
    <source>
        <strain evidence="2 3">CBS 117206</strain>
    </source>
</reference>
<dbReference type="PANTHER" id="PTHR39607">
    <property type="entry name" value="XANTHOCILLIN BIOSYNTHESIS CLUSTER TRANSCRIPTION FACTOR XANC-RELATED"/>
    <property type="match status" value="1"/>
</dbReference>
<dbReference type="PANTHER" id="PTHR39607:SF1">
    <property type="entry name" value="B-ZIP TRANSCRIPTION FACTOR (EUROFUNG)"/>
    <property type="match status" value="1"/>
</dbReference>
<evidence type="ECO:0000313" key="3">
    <source>
        <dbReference type="Proteomes" id="UP001392437"/>
    </source>
</evidence>
<organism evidence="2 3">
    <name type="scientific">Apiospora kogelbergensis</name>
    <dbReference type="NCBI Taxonomy" id="1337665"/>
    <lineage>
        <taxon>Eukaryota</taxon>
        <taxon>Fungi</taxon>
        <taxon>Dikarya</taxon>
        <taxon>Ascomycota</taxon>
        <taxon>Pezizomycotina</taxon>
        <taxon>Sordariomycetes</taxon>
        <taxon>Xylariomycetidae</taxon>
        <taxon>Amphisphaeriales</taxon>
        <taxon>Apiosporaceae</taxon>
        <taxon>Apiospora</taxon>
    </lineage>
</organism>
<sequence>MPQQKQNLTSTEGDDWKKISNQIERRRVQNRLNQRAHRRKLKAKLGTAENPQSKPGELSRGRPDELSRDTSSVACAKQEPAASSHGLGTSWREELVKFCRSILV</sequence>